<dbReference type="GO" id="GO:0032259">
    <property type="term" value="P:methylation"/>
    <property type="evidence" value="ECO:0007669"/>
    <property type="project" value="UniProtKB-KW"/>
</dbReference>
<reference evidence="8 9" key="1">
    <citation type="submission" date="2014-03" db="EMBL/GenBank/DDBJ databases">
        <title>Draft genome of the hookworm Oesophagostomum dentatum.</title>
        <authorList>
            <person name="Mitreva M."/>
        </authorList>
    </citation>
    <scope>NUCLEOTIDE SEQUENCE [LARGE SCALE GENOMIC DNA]</scope>
    <source>
        <strain evidence="8 9">OD-Hann</strain>
    </source>
</reference>
<dbReference type="GO" id="GO:0046872">
    <property type="term" value="F:metal ion binding"/>
    <property type="evidence" value="ECO:0007669"/>
    <property type="project" value="UniProtKB-KW"/>
</dbReference>
<name>A0A0B1S5H3_OESDE</name>
<dbReference type="InterPro" id="IPR050554">
    <property type="entry name" value="Met_Synthase/Corrinoid"/>
</dbReference>
<dbReference type="Proteomes" id="UP000053660">
    <property type="component" value="Unassembled WGS sequence"/>
</dbReference>
<dbReference type="PANTHER" id="PTHR45833">
    <property type="entry name" value="METHIONINE SYNTHASE"/>
    <property type="match status" value="1"/>
</dbReference>
<evidence type="ECO:0000256" key="2">
    <source>
        <dbReference type="ARBA" id="ARBA00022603"/>
    </source>
</evidence>
<dbReference type="InterPro" id="IPR011005">
    <property type="entry name" value="Dihydropteroate_synth-like_sf"/>
</dbReference>
<evidence type="ECO:0000256" key="6">
    <source>
        <dbReference type="ARBA" id="ARBA00023285"/>
    </source>
</evidence>
<dbReference type="GO" id="GO:0005829">
    <property type="term" value="C:cytosol"/>
    <property type="evidence" value="ECO:0007669"/>
    <property type="project" value="TreeGrafter"/>
</dbReference>
<organism evidence="8 9">
    <name type="scientific">Oesophagostomum dentatum</name>
    <name type="common">Nodular worm</name>
    <dbReference type="NCBI Taxonomy" id="61180"/>
    <lineage>
        <taxon>Eukaryota</taxon>
        <taxon>Metazoa</taxon>
        <taxon>Ecdysozoa</taxon>
        <taxon>Nematoda</taxon>
        <taxon>Chromadorea</taxon>
        <taxon>Rhabditida</taxon>
        <taxon>Rhabditina</taxon>
        <taxon>Rhabditomorpha</taxon>
        <taxon>Strongyloidea</taxon>
        <taxon>Strongylidae</taxon>
        <taxon>Oesophagostomum</taxon>
    </lineage>
</organism>
<keyword evidence="6" id="KW-0170">Cobalt</keyword>
<evidence type="ECO:0000256" key="3">
    <source>
        <dbReference type="ARBA" id="ARBA00022628"/>
    </source>
</evidence>
<accession>A0A0B1S5H3</accession>
<keyword evidence="4" id="KW-0808">Transferase</keyword>
<keyword evidence="3" id="KW-0846">Cobalamin</keyword>
<dbReference type="GO" id="GO:0031419">
    <property type="term" value="F:cobalamin binding"/>
    <property type="evidence" value="ECO:0007669"/>
    <property type="project" value="UniProtKB-KW"/>
</dbReference>
<feature type="non-terminal residue" evidence="8">
    <location>
        <position position="1"/>
    </location>
</feature>
<evidence type="ECO:0000256" key="4">
    <source>
        <dbReference type="ARBA" id="ARBA00022679"/>
    </source>
</evidence>
<comment type="similarity">
    <text evidence="1">Belongs to the vitamin-B12 dependent methionine synthase family.</text>
</comment>
<keyword evidence="2" id="KW-0489">Methyltransferase</keyword>
<dbReference type="PROSITE" id="PS50972">
    <property type="entry name" value="PTERIN_BINDING"/>
    <property type="match status" value="1"/>
</dbReference>
<dbReference type="PANTHER" id="PTHR45833:SF1">
    <property type="entry name" value="METHIONINE SYNTHASE"/>
    <property type="match status" value="1"/>
</dbReference>
<dbReference type="AlphaFoldDB" id="A0A0B1S5H3"/>
<feature type="domain" description="Pterin-binding" evidence="7">
    <location>
        <begin position="1"/>
        <end position="181"/>
    </location>
</feature>
<evidence type="ECO:0000256" key="5">
    <source>
        <dbReference type="ARBA" id="ARBA00022723"/>
    </source>
</evidence>
<evidence type="ECO:0000259" key="7">
    <source>
        <dbReference type="PROSITE" id="PS50972"/>
    </source>
</evidence>
<evidence type="ECO:0000313" key="9">
    <source>
        <dbReference type="Proteomes" id="UP000053660"/>
    </source>
</evidence>
<keyword evidence="9" id="KW-1185">Reference proteome</keyword>
<dbReference type="OrthoDB" id="261426at2759"/>
<dbReference type="Gene3D" id="3.20.20.20">
    <property type="entry name" value="Dihydropteroate synthase-like"/>
    <property type="match status" value="2"/>
</dbReference>
<sequence length="181" mass="19625">AAVDVARVQVENGAQVLDINMDEGLLDGPYAMSKFLRLIATEPDVAKVPVCIDSSDFSVIIAGLESIQGKCIVNSISLKEGEESFKERARLVRRYGAAVVVMAFDEEGQAAETMRKYEICERSYSFVLENLPGCHVSGGVSNVSFSFRGMEAVREAMHSVFLYYAIKAGMDMGIVNAGALP</sequence>
<evidence type="ECO:0000256" key="1">
    <source>
        <dbReference type="ARBA" id="ARBA00010398"/>
    </source>
</evidence>
<evidence type="ECO:0000313" key="8">
    <source>
        <dbReference type="EMBL" id="KHJ78752.1"/>
    </source>
</evidence>
<protein>
    <submittedName>
        <fullName evidence="8">Pterin binding enzyme</fullName>
    </submittedName>
</protein>
<dbReference type="GO" id="GO:0008705">
    <property type="term" value="F:methionine synthase activity"/>
    <property type="evidence" value="ECO:0007669"/>
    <property type="project" value="TreeGrafter"/>
</dbReference>
<proteinExistence type="inferred from homology"/>
<dbReference type="GO" id="GO:0046653">
    <property type="term" value="P:tetrahydrofolate metabolic process"/>
    <property type="evidence" value="ECO:0007669"/>
    <property type="project" value="TreeGrafter"/>
</dbReference>
<keyword evidence="5" id="KW-0479">Metal-binding</keyword>
<feature type="non-terminal residue" evidence="8">
    <location>
        <position position="181"/>
    </location>
</feature>
<dbReference type="SUPFAM" id="SSF51717">
    <property type="entry name" value="Dihydropteroate synthetase-like"/>
    <property type="match status" value="1"/>
</dbReference>
<dbReference type="EMBL" id="KN609224">
    <property type="protein sequence ID" value="KHJ78752.1"/>
    <property type="molecule type" value="Genomic_DNA"/>
</dbReference>
<dbReference type="InterPro" id="IPR000489">
    <property type="entry name" value="Pterin-binding_dom"/>
</dbReference>
<dbReference type="Pfam" id="PF00809">
    <property type="entry name" value="Pterin_bind"/>
    <property type="match status" value="2"/>
</dbReference>
<gene>
    <name evidence="8" type="ORF">OESDEN_21625</name>
</gene>
<dbReference type="GO" id="GO:0050667">
    <property type="term" value="P:homocysteine metabolic process"/>
    <property type="evidence" value="ECO:0007669"/>
    <property type="project" value="TreeGrafter"/>
</dbReference>